<gene>
    <name evidence="4" type="ORF">PH586_15820</name>
</gene>
<keyword evidence="2" id="KW-0143">Chaperone</keyword>
<evidence type="ECO:0000313" key="5">
    <source>
        <dbReference type="Proteomes" id="UP001212042"/>
    </source>
</evidence>
<reference evidence="4 5" key="1">
    <citation type="submission" date="2023-01" db="EMBL/GenBank/DDBJ databases">
        <title>Pseudomonas SA3-5T sp. nov., isolated from tidal flat sediment.</title>
        <authorList>
            <person name="Kim H.S."/>
            <person name="Kim J.-S."/>
            <person name="Suh M.K."/>
            <person name="Eom M.K."/>
            <person name="Lee J.-S."/>
        </authorList>
    </citation>
    <scope>NUCLEOTIDE SEQUENCE [LARGE SCALE GENOMIC DNA]</scope>
    <source>
        <strain evidence="4 5">SA3-5</strain>
    </source>
</reference>
<dbReference type="CDD" id="cd06257">
    <property type="entry name" value="DnaJ"/>
    <property type="match status" value="1"/>
</dbReference>
<dbReference type="PRINTS" id="PR00625">
    <property type="entry name" value="JDOMAIN"/>
</dbReference>
<feature type="domain" description="J" evidence="3">
    <location>
        <begin position="5"/>
        <end position="69"/>
    </location>
</feature>
<dbReference type="Gene3D" id="1.10.287.110">
    <property type="entry name" value="DnaJ domain"/>
    <property type="match status" value="1"/>
</dbReference>
<dbReference type="InterPro" id="IPR036869">
    <property type="entry name" value="J_dom_sf"/>
</dbReference>
<organism evidence="4 5">
    <name type="scientific">Pseudomonas aestuarii</name>
    <dbReference type="NCBI Taxonomy" id="3018340"/>
    <lineage>
        <taxon>Bacteria</taxon>
        <taxon>Pseudomonadati</taxon>
        <taxon>Pseudomonadota</taxon>
        <taxon>Gammaproteobacteria</taxon>
        <taxon>Pseudomonadales</taxon>
        <taxon>Pseudomonadaceae</taxon>
        <taxon>Pseudomonas</taxon>
    </lineage>
</organism>
<dbReference type="RefSeq" id="WP_271348720.1">
    <property type="nucleotide sequence ID" value="NZ_JAQJZJ010000007.1"/>
</dbReference>
<evidence type="ECO:0000313" key="4">
    <source>
        <dbReference type="EMBL" id="MDA7087859.1"/>
    </source>
</evidence>
<dbReference type="CDD" id="cd10747">
    <property type="entry name" value="DnaJ_C"/>
    <property type="match status" value="1"/>
</dbReference>
<evidence type="ECO:0000256" key="1">
    <source>
        <dbReference type="ARBA" id="ARBA00022490"/>
    </source>
</evidence>
<dbReference type="SUPFAM" id="SSF46565">
    <property type="entry name" value="Chaperone J-domain"/>
    <property type="match status" value="1"/>
</dbReference>
<proteinExistence type="predicted"/>
<dbReference type="InterPro" id="IPR001623">
    <property type="entry name" value="DnaJ_domain"/>
</dbReference>
<evidence type="ECO:0000256" key="2">
    <source>
        <dbReference type="ARBA" id="ARBA00023186"/>
    </source>
</evidence>
<dbReference type="Gene3D" id="2.60.260.20">
    <property type="entry name" value="Urease metallochaperone UreE, N-terminal domain"/>
    <property type="match status" value="2"/>
</dbReference>
<dbReference type="PROSITE" id="PS50076">
    <property type="entry name" value="DNAJ_2"/>
    <property type="match status" value="1"/>
</dbReference>
<protein>
    <submittedName>
        <fullName evidence="4">DnaJ C-terminal domain-containing protein</fullName>
    </submittedName>
</protein>
<sequence length="317" mass="34696">MEFKDYYQVLGLDKSASEDEIKKSYRKLARKYHPDVSKEADAELRMKEVNEAYAVLGDLEKRAAYDQLGGGYRDGQQFQPPPNWDAGFEFSGADFSGADMGDFSDFFANLFGHAAAGRAGRGGRAGPRPRRGEDHHAKIVIDLRDAYQGAPRTITLRGARADAQGRVSMQEHNLTVQIPKGVKEGQHIRLAGQGSPGSDGSAAGDLFLEVHFKQDPHYRVDGRDVYETLPVTPWEAALGASIEAPTPSGKVQVKIPANSQGGRKLRLKGRGIPGEPAGDLYLLLEIVLPPADSEKARQLYEMMAREMAFNPRLAMGV</sequence>
<evidence type="ECO:0000259" key="3">
    <source>
        <dbReference type="PROSITE" id="PS50076"/>
    </source>
</evidence>
<dbReference type="PANTHER" id="PTHR43096:SF52">
    <property type="entry name" value="DNAJ HOMOLOG 1, MITOCHONDRIAL-RELATED"/>
    <property type="match status" value="1"/>
</dbReference>
<dbReference type="PANTHER" id="PTHR43096">
    <property type="entry name" value="DNAJ HOMOLOG 1, MITOCHONDRIAL-RELATED"/>
    <property type="match status" value="1"/>
</dbReference>
<comment type="caution">
    <text evidence="4">The sequence shown here is derived from an EMBL/GenBank/DDBJ whole genome shotgun (WGS) entry which is preliminary data.</text>
</comment>
<dbReference type="Pfam" id="PF01556">
    <property type="entry name" value="DnaJ_C"/>
    <property type="match status" value="1"/>
</dbReference>
<accession>A0ABT4XI05</accession>
<name>A0ABT4XI05_9PSED</name>
<dbReference type="SMART" id="SM00271">
    <property type="entry name" value="DnaJ"/>
    <property type="match status" value="1"/>
</dbReference>
<dbReference type="EMBL" id="JAQJZJ010000007">
    <property type="protein sequence ID" value="MDA7087859.1"/>
    <property type="molecule type" value="Genomic_DNA"/>
</dbReference>
<keyword evidence="1" id="KW-0963">Cytoplasm</keyword>
<dbReference type="InterPro" id="IPR002939">
    <property type="entry name" value="DnaJ_C"/>
</dbReference>
<keyword evidence="5" id="KW-1185">Reference proteome</keyword>
<dbReference type="Proteomes" id="UP001212042">
    <property type="component" value="Unassembled WGS sequence"/>
</dbReference>
<dbReference type="Pfam" id="PF00226">
    <property type="entry name" value="DnaJ"/>
    <property type="match status" value="1"/>
</dbReference>
<dbReference type="InterPro" id="IPR008971">
    <property type="entry name" value="HSP40/DnaJ_pept-bd"/>
</dbReference>
<dbReference type="SUPFAM" id="SSF49493">
    <property type="entry name" value="HSP40/DnaJ peptide-binding domain"/>
    <property type="match status" value="2"/>
</dbReference>